<sequence length="253" mass="27851">MSTREGQERRFACTACGRCCTGLLPLTLTEALARVDRFPLALVWTLLRRGARSYDRFTRLGLEVELGRRRAAVLVSPMAYLPPRLPCPDLEGQGRCQVHDAKPLRCRAMPFNPLNAPEDQRANLIPRSGWACDTSEQAPVVYQAHGPVDARDMQAEWEALEAQAPVLQAYARRRLALAPALRDELARLEASGPGGRVAQPFTGIVSRLEGVDIEAVATAQAAVFARYAAMTTPKGEEAPFHRFYQKARGPESA</sequence>
<dbReference type="EMBL" id="BJZO01000014">
    <property type="protein sequence ID" value="GEO80699.1"/>
    <property type="molecule type" value="Genomic_DNA"/>
</dbReference>
<gene>
    <name evidence="1" type="ORF">ROR02_08300</name>
</gene>
<evidence type="ECO:0000313" key="2">
    <source>
        <dbReference type="Proteomes" id="UP000321567"/>
    </source>
</evidence>
<proteinExistence type="predicted"/>
<name>A0A512H5F7_9PROT</name>
<reference evidence="1 2" key="1">
    <citation type="submission" date="2019-07" db="EMBL/GenBank/DDBJ databases">
        <title>Whole genome shotgun sequence of Rhodospirillum oryzae NBRC 107573.</title>
        <authorList>
            <person name="Hosoyama A."/>
            <person name="Uohara A."/>
            <person name="Ohji S."/>
            <person name="Ichikawa N."/>
        </authorList>
    </citation>
    <scope>NUCLEOTIDE SEQUENCE [LARGE SCALE GENOMIC DNA]</scope>
    <source>
        <strain evidence="1 2">NBRC 107573</strain>
    </source>
</reference>
<evidence type="ECO:0000313" key="1">
    <source>
        <dbReference type="EMBL" id="GEO80699.1"/>
    </source>
</evidence>
<keyword evidence="2" id="KW-1185">Reference proteome</keyword>
<dbReference type="Proteomes" id="UP000321567">
    <property type="component" value="Unassembled WGS sequence"/>
</dbReference>
<comment type="caution">
    <text evidence="1">The sequence shown here is derived from an EMBL/GenBank/DDBJ whole genome shotgun (WGS) entry which is preliminary data.</text>
</comment>
<evidence type="ECO:0008006" key="3">
    <source>
        <dbReference type="Google" id="ProtNLM"/>
    </source>
</evidence>
<dbReference type="RefSeq" id="WP_147162748.1">
    <property type="nucleotide sequence ID" value="NZ_BJZO01000014.1"/>
</dbReference>
<protein>
    <recommendedName>
        <fullName evidence="3">Zinc/iron-chelating domain-containing protein</fullName>
    </recommendedName>
</protein>
<dbReference type="AlphaFoldDB" id="A0A512H5F7"/>
<accession>A0A512H5F7</accession>
<dbReference type="InterPro" id="IPR005358">
    <property type="entry name" value="Puta_zinc/iron-chelating_dom"/>
</dbReference>
<dbReference type="Pfam" id="PF03692">
    <property type="entry name" value="CxxCxxCC"/>
    <property type="match status" value="1"/>
</dbReference>
<organism evidence="1 2">
    <name type="scientific">Pararhodospirillum oryzae</name>
    <dbReference type="NCBI Taxonomy" id="478448"/>
    <lineage>
        <taxon>Bacteria</taxon>
        <taxon>Pseudomonadati</taxon>
        <taxon>Pseudomonadota</taxon>
        <taxon>Alphaproteobacteria</taxon>
        <taxon>Rhodospirillales</taxon>
        <taxon>Rhodospirillaceae</taxon>
        <taxon>Pararhodospirillum</taxon>
    </lineage>
</organism>
<dbReference type="OrthoDB" id="7500397at2"/>